<dbReference type="InterPro" id="IPR012349">
    <property type="entry name" value="Split_barrel_FMN-bd"/>
</dbReference>
<name>A0A402AAQ4_9CHLR</name>
<dbReference type="PANTHER" id="PTHR35176:SF6">
    <property type="entry name" value="HEME OXYGENASE HI_0854-RELATED"/>
    <property type="match status" value="1"/>
</dbReference>
<dbReference type="SUPFAM" id="SSF50475">
    <property type="entry name" value="FMN-binding split barrel"/>
    <property type="match status" value="1"/>
</dbReference>
<dbReference type="Pfam" id="PF01243">
    <property type="entry name" value="PNPOx_N"/>
    <property type="match status" value="1"/>
</dbReference>
<accession>A0A402AAQ4</accession>
<dbReference type="Proteomes" id="UP000287188">
    <property type="component" value="Unassembled WGS sequence"/>
</dbReference>
<evidence type="ECO:0000313" key="4">
    <source>
        <dbReference type="Proteomes" id="UP000287188"/>
    </source>
</evidence>
<dbReference type="InterPro" id="IPR024031">
    <property type="entry name" value="MSMEG_5819/OxyR"/>
</dbReference>
<comment type="caution">
    <text evidence="3">The sequence shown here is derived from an EMBL/GenBank/DDBJ whole genome shotgun (WGS) entry which is preliminary data.</text>
</comment>
<gene>
    <name evidence="3" type="ORF">KDK_00370</name>
</gene>
<dbReference type="GO" id="GO:0070967">
    <property type="term" value="F:coenzyme F420 binding"/>
    <property type="evidence" value="ECO:0007669"/>
    <property type="project" value="TreeGrafter"/>
</dbReference>
<sequence>MNTFTSAEIAYFADQKLGRLATINQTGAPHVVPVGFSFNAELGTIDIAGYNLMKSLKYRNVLRNGLAAFVVDDVLPPWQPRGIEVRGRAEIIKKGGQEIIQNENVDAEFIRLTPQRIISWGIDTDPYHPNSRSV</sequence>
<reference evidence="4" key="1">
    <citation type="submission" date="2018-12" db="EMBL/GenBank/DDBJ databases">
        <title>Tengunoibacter tsumagoiensis gen. nov., sp. nov., Dictyobacter kobayashii sp. nov., D. alpinus sp. nov., and D. joshuensis sp. nov. and description of Dictyobacteraceae fam. nov. within the order Ktedonobacterales isolated from Tengu-no-mugimeshi.</title>
        <authorList>
            <person name="Wang C.M."/>
            <person name="Zheng Y."/>
            <person name="Sakai Y."/>
            <person name="Toyoda A."/>
            <person name="Minakuchi Y."/>
            <person name="Abe K."/>
            <person name="Yokota A."/>
            <person name="Yabe S."/>
        </authorList>
    </citation>
    <scope>NUCLEOTIDE SEQUENCE [LARGE SCALE GENOMIC DNA]</scope>
    <source>
        <strain evidence="4">Uno11</strain>
    </source>
</reference>
<dbReference type="GO" id="GO:0016627">
    <property type="term" value="F:oxidoreductase activity, acting on the CH-CH group of donors"/>
    <property type="evidence" value="ECO:0007669"/>
    <property type="project" value="TreeGrafter"/>
</dbReference>
<dbReference type="Gene3D" id="2.30.110.10">
    <property type="entry name" value="Electron Transport, Fmn-binding Protein, Chain A"/>
    <property type="match status" value="1"/>
</dbReference>
<dbReference type="PANTHER" id="PTHR35176">
    <property type="entry name" value="HEME OXYGENASE HI_0854-RELATED"/>
    <property type="match status" value="1"/>
</dbReference>
<dbReference type="OrthoDB" id="3693562at2"/>
<evidence type="ECO:0000259" key="2">
    <source>
        <dbReference type="Pfam" id="PF01243"/>
    </source>
</evidence>
<dbReference type="InterPro" id="IPR011576">
    <property type="entry name" value="Pyridox_Oxase_N"/>
</dbReference>
<dbReference type="InterPro" id="IPR052019">
    <property type="entry name" value="F420H2_bilvrd_red/Heme_oxyg"/>
</dbReference>
<evidence type="ECO:0000313" key="3">
    <source>
        <dbReference type="EMBL" id="GCE16237.1"/>
    </source>
</evidence>
<keyword evidence="4" id="KW-1185">Reference proteome</keyword>
<evidence type="ECO:0000256" key="1">
    <source>
        <dbReference type="ARBA" id="ARBA00023002"/>
    </source>
</evidence>
<keyword evidence="1" id="KW-0560">Oxidoreductase</keyword>
<dbReference type="NCBIfam" id="TIGR04023">
    <property type="entry name" value="PPOX_MSMEG_5819"/>
    <property type="match status" value="1"/>
</dbReference>
<organism evidence="3 4">
    <name type="scientific">Dictyobacter kobayashii</name>
    <dbReference type="NCBI Taxonomy" id="2014872"/>
    <lineage>
        <taxon>Bacteria</taxon>
        <taxon>Bacillati</taxon>
        <taxon>Chloroflexota</taxon>
        <taxon>Ktedonobacteria</taxon>
        <taxon>Ktedonobacterales</taxon>
        <taxon>Dictyobacteraceae</taxon>
        <taxon>Dictyobacter</taxon>
    </lineage>
</organism>
<dbReference type="AlphaFoldDB" id="A0A402AAQ4"/>
<dbReference type="EMBL" id="BIFS01000001">
    <property type="protein sequence ID" value="GCE16237.1"/>
    <property type="molecule type" value="Genomic_DNA"/>
</dbReference>
<dbReference type="GO" id="GO:0005829">
    <property type="term" value="C:cytosol"/>
    <property type="evidence" value="ECO:0007669"/>
    <property type="project" value="TreeGrafter"/>
</dbReference>
<dbReference type="RefSeq" id="WP_126548176.1">
    <property type="nucleotide sequence ID" value="NZ_BIFS01000001.1"/>
</dbReference>
<protein>
    <submittedName>
        <fullName evidence="3">PPOX class F420-dependent oxidoreductase</fullName>
    </submittedName>
</protein>
<proteinExistence type="predicted"/>
<feature type="domain" description="Pyridoxamine 5'-phosphate oxidase N-terminal" evidence="2">
    <location>
        <begin position="10"/>
        <end position="119"/>
    </location>
</feature>